<name>A0ACB7ZJG8_9ERIC</name>
<accession>A0ACB7ZJG8</accession>
<proteinExistence type="predicted"/>
<dbReference type="EMBL" id="CM037159">
    <property type="protein sequence ID" value="KAH7865755.1"/>
    <property type="molecule type" value="Genomic_DNA"/>
</dbReference>
<protein>
    <submittedName>
        <fullName evidence="1">Uncharacterized protein</fullName>
    </submittedName>
</protein>
<keyword evidence="2" id="KW-1185">Reference proteome</keyword>
<comment type="caution">
    <text evidence="1">The sequence shown here is derived from an EMBL/GenBank/DDBJ whole genome shotgun (WGS) entry which is preliminary data.</text>
</comment>
<evidence type="ECO:0000313" key="2">
    <source>
        <dbReference type="Proteomes" id="UP000828048"/>
    </source>
</evidence>
<gene>
    <name evidence="1" type="ORF">Vadar_010769</name>
</gene>
<organism evidence="1 2">
    <name type="scientific">Vaccinium darrowii</name>
    <dbReference type="NCBI Taxonomy" id="229202"/>
    <lineage>
        <taxon>Eukaryota</taxon>
        <taxon>Viridiplantae</taxon>
        <taxon>Streptophyta</taxon>
        <taxon>Embryophyta</taxon>
        <taxon>Tracheophyta</taxon>
        <taxon>Spermatophyta</taxon>
        <taxon>Magnoliopsida</taxon>
        <taxon>eudicotyledons</taxon>
        <taxon>Gunneridae</taxon>
        <taxon>Pentapetalae</taxon>
        <taxon>asterids</taxon>
        <taxon>Ericales</taxon>
        <taxon>Ericaceae</taxon>
        <taxon>Vaccinioideae</taxon>
        <taxon>Vaccinieae</taxon>
        <taxon>Vaccinium</taxon>
    </lineage>
</organism>
<dbReference type="Proteomes" id="UP000828048">
    <property type="component" value="Chromosome 9"/>
</dbReference>
<evidence type="ECO:0000313" key="1">
    <source>
        <dbReference type="EMBL" id="KAH7865755.1"/>
    </source>
</evidence>
<sequence length="152" mass="17589">MSDKQKGLIDSVTTLFPKACHRFCVKHLYNNFKGEFKGLVMKDILWKAARASIAPHFKRAMEETKAVNVKAYDWLCERPPVHWRNGTDLWSETDDLVMLPLNVKKRSGRPKKARRREPEEVQDPTKLSKRGVKMRRSACGKVAHNKRGCKKV</sequence>
<reference evidence="1 2" key="1">
    <citation type="journal article" date="2021" name="Hortic Res">
        <title>High-quality reference genome and annotation aids understanding of berry development for evergreen blueberry (Vaccinium darrowii).</title>
        <authorList>
            <person name="Yu J."/>
            <person name="Hulse-Kemp A.M."/>
            <person name="Babiker E."/>
            <person name="Staton M."/>
        </authorList>
    </citation>
    <scope>NUCLEOTIDE SEQUENCE [LARGE SCALE GENOMIC DNA]</scope>
    <source>
        <strain evidence="2">cv. NJ 8807/NJ 8810</strain>
        <tissue evidence="1">Young leaf</tissue>
    </source>
</reference>